<proteinExistence type="predicted"/>
<keyword evidence="2" id="KW-0677">Repeat</keyword>
<evidence type="ECO:0000256" key="5">
    <source>
        <dbReference type="ARBA" id="ARBA00045851"/>
    </source>
</evidence>
<dbReference type="EMBL" id="JAERUA010000004">
    <property type="protein sequence ID" value="KAI1900745.1"/>
    <property type="molecule type" value="Genomic_DNA"/>
</dbReference>
<dbReference type="AlphaFoldDB" id="A0A8T3E2B9"/>
<dbReference type="Gene3D" id="2.20.110.10">
    <property type="entry name" value="Histone H3 K4-specific methyltransferase SET7/9 N-terminal domain"/>
    <property type="match status" value="3"/>
</dbReference>
<evidence type="ECO:0000256" key="3">
    <source>
        <dbReference type="ARBA" id="ARBA00023329"/>
    </source>
</evidence>
<evidence type="ECO:0000256" key="1">
    <source>
        <dbReference type="ARBA" id="ARBA00004218"/>
    </source>
</evidence>
<accession>A0A8T3E2B9</accession>
<dbReference type="GO" id="GO:0001669">
    <property type="term" value="C:acrosomal vesicle"/>
    <property type="evidence" value="ECO:0007669"/>
    <property type="project" value="UniProtKB-SubCell"/>
</dbReference>
<evidence type="ECO:0000313" key="7">
    <source>
        <dbReference type="Proteomes" id="UP000829720"/>
    </source>
</evidence>
<dbReference type="OrthoDB" id="270720at2759"/>
<dbReference type="InterPro" id="IPR052472">
    <property type="entry name" value="MORN3"/>
</dbReference>
<dbReference type="Proteomes" id="UP000829720">
    <property type="component" value="Unassembled WGS sequence"/>
</dbReference>
<dbReference type="SMART" id="SM00698">
    <property type="entry name" value="MORN"/>
    <property type="match status" value="6"/>
</dbReference>
<dbReference type="InterPro" id="IPR003409">
    <property type="entry name" value="MORN"/>
</dbReference>
<sequence>MFINRLVPMPFLKASGKTTINTLLDRMSQKNGLRHTIYLSNGDKYTGEWLNDMKHGKGTEVYKKTGAIYDGDWKHGKRNGFGTFSVEQLASKDLKKIYSGEWKDNKKDGYGTYFYSDSVYYEGEWSKDKRSGWGRMYYENGDIYEGEWKQDNHHGQGILWLANGNRYEGSWKDGKKHGPGKFFFLNKGQLHDGVWAEDVAKYGTLTDSGRSEASDPTTYPIPKVYLEDVHSVLMEAQSCLKARE</sequence>
<keyword evidence="3" id="KW-0968">Cytoplasmic vesicle</keyword>
<dbReference type="PANTHER" id="PTHR46511:SF1">
    <property type="entry name" value="MORN REPEAT-CONTAINING PROTEIN 3"/>
    <property type="match status" value="1"/>
</dbReference>
<evidence type="ECO:0000256" key="2">
    <source>
        <dbReference type="ARBA" id="ARBA00022737"/>
    </source>
</evidence>
<comment type="caution">
    <text evidence="6">The sequence shown here is derived from an EMBL/GenBank/DDBJ whole genome shotgun (WGS) entry which is preliminary data.</text>
</comment>
<dbReference type="PANTHER" id="PTHR46511">
    <property type="entry name" value="MORN REPEAT-CONTAINING PROTEIN 3"/>
    <property type="match status" value="1"/>
</dbReference>
<evidence type="ECO:0000256" key="4">
    <source>
        <dbReference type="ARBA" id="ARBA00039854"/>
    </source>
</evidence>
<organism evidence="6 7">
    <name type="scientific">Albula goreensis</name>
    <dbReference type="NCBI Taxonomy" id="1534307"/>
    <lineage>
        <taxon>Eukaryota</taxon>
        <taxon>Metazoa</taxon>
        <taxon>Chordata</taxon>
        <taxon>Craniata</taxon>
        <taxon>Vertebrata</taxon>
        <taxon>Euteleostomi</taxon>
        <taxon>Actinopterygii</taxon>
        <taxon>Neopterygii</taxon>
        <taxon>Teleostei</taxon>
        <taxon>Albuliformes</taxon>
        <taxon>Albulidae</taxon>
        <taxon>Albula</taxon>
    </lineage>
</organism>
<gene>
    <name evidence="6" type="ORF">AGOR_G00053050</name>
</gene>
<dbReference type="Pfam" id="PF02493">
    <property type="entry name" value="MORN"/>
    <property type="match status" value="6"/>
</dbReference>
<keyword evidence="7" id="KW-1185">Reference proteome</keyword>
<name>A0A8T3E2B9_9TELE</name>
<protein>
    <recommendedName>
        <fullName evidence="4">MORN repeat-containing protein 3</fullName>
    </recommendedName>
</protein>
<dbReference type="SUPFAM" id="SSF82185">
    <property type="entry name" value="Histone H3 K4-specific methyltransferase SET7/9 N-terminal domain"/>
    <property type="match status" value="2"/>
</dbReference>
<evidence type="ECO:0000313" key="6">
    <source>
        <dbReference type="EMBL" id="KAI1900745.1"/>
    </source>
</evidence>
<comment type="function">
    <text evidence="5">Assembles a suppression complex (suppresome) by tethering SIRT1 and MDM2 to regulate composite modifications of p53/TP53. Confers both deacetylation-mediated functional inactivation, by SIRT1, and ubiquitination-dependent degradation, by MDM2, of p53/TP53, promoting a proliferative and cell survival behaviors. May play a role in the regulation of spermatogenesis.</text>
</comment>
<comment type="subcellular location">
    <subcellularLocation>
        <location evidence="1">Cytoplasmic vesicle</location>
        <location evidence="1">Secretory vesicle</location>
        <location evidence="1">Acrosome</location>
    </subcellularLocation>
</comment>
<reference evidence="6" key="1">
    <citation type="submission" date="2021-01" db="EMBL/GenBank/DDBJ databases">
        <authorList>
            <person name="Zahm M."/>
            <person name="Roques C."/>
            <person name="Cabau C."/>
            <person name="Klopp C."/>
            <person name="Donnadieu C."/>
            <person name="Jouanno E."/>
            <person name="Lampietro C."/>
            <person name="Louis A."/>
            <person name="Herpin A."/>
            <person name="Echchiki A."/>
            <person name="Berthelot C."/>
            <person name="Parey E."/>
            <person name="Roest-Crollius H."/>
            <person name="Braasch I."/>
            <person name="Postlethwait J."/>
            <person name="Bobe J."/>
            <person name="Montfort J."/>
            <person name="Bouchez O."/>
            <person name="Begum T."/>
            <person name="Mejri S."/>
            <person name="Adams A."/>
            <person name="Chen W.-J."/>
            <person name="Guiguen Y."/>
        </authorList>
    </citation>
    <scope>NUCLEOTIDE SEQUENCE</scope>
    <source>
        <tissue evidence="6">Blood</tissue>
    </source>
</reference>